<dbReference type="PRINTS" id="PR00315">
    <property type="entry name" value="ELONGATNFCT"/>
</dbReference>
<feature type="domain" description="Tr-type G" evidence="6">
    <location>
        <begin position="1"/>
        <end position="333"/>
    </location>
</feature>
<dbReference type="PANTHER" id="PTHR42908:SF3">
    <property type="entry name" value="ELONGATION FACTOR-LIKE GTPASE 1"/>
    <property type="match status" value="1"/>
</dbReference>
<evidence type="ECO:0000259" key="6">
    <source>
        <dbReference type="PROSITE" id="PS51722"/>
    </source>
</evidence>
<dbReference type="Gene3D" id="3.40.50.300">
    <property type="entry name" value="P-loop containing nucleotide triphosphate hydrolases"/>
    <property type="match status" value="1"/>
</dbReference>
<organism evidence="7">
    <name type="scientific">Picocystis salinarum</name>
    <dbReference type="NCBI Taxonomy" id="88271"/>
    <lineage>
        <taxon>Eukaryota</taxon>
        <taxon>Viridiplantae</taxon>
        <taxon>Chlorophyta</taxon>
        <taxon>Picocystophyceae</taxon>
        <taxon>Picocystales</taxon>
        <taxon>Picocystaceae</taxon>
        <taxon>Picocystis</taxon>
    </lineage>
</organism>
<dbReference type="InterPro" id="IPR000795">
    <property type="entry name" value="T_Tr_GTP-bd_dom"/>
</dbReference>
<dbReference type="Gene3D" id="3.30.70.240">
    <property type="match status" value="1"/>
</dbReference>
<reference evidence="7" key="1">
    <citation type="submission" date="2021-01" db="EMBL/GenBank/DDBJ databases">
        <authorList>
            <person name="Corre E."/>
            <person name="Pelletier E."/>
            <person name="Niang G."/>
            <person name="Scheremetjew M."/>
            <person name="Finn R."/>
            <person name="Kale V."/>
            <person name="Holt S."/>
            <person name="Cochrane G."/>
            <person name="Meng A."/>
            <person name="Brown T."/>
            <person name="Cohen L."/>
        </authorList>
    </citation>
    <scope>NUCLEOTIDE SEQUENCE</scope>
    <source>
        <strain evidence="7">CCMP1897</strain>
    </source>
</reference>
<dbReference type="PANTHER" id="PTHR42908">
    <property type="entry name" value="TRANSLATION ELONGATION FACTOR-RELATED"/>
    <property type="match status" value="1"/>
</dbReference>
<dbReference type="Gene3D" id="2.40.30.10">
    <property type="entry name" value="Translation factors"/>
    <property type="match status" value="1"/>
</dbReference>
<evidence type="ECO:0000256" key="2">
    <source>
        <dbReference type="ARBA" id="ARBA00022741"/>
    </source>
</evidence>
<gene>
    <name evidence="7" type="ORF">PSAL00342_LOCUS3805</name>
</gene>
<dbReference type="InterPro" id="IPR035647">
    <property type="entry name" value="EFG_III/V"/>
</dbReference>
<dbReference type="GO" id="GO:0043022">
    <property type="term" value="F:ribosome binding"/>
    <property type="evidence" value="ECO:0007669"/>
    <property type="project" value="TreeGrafter"/>
</dbReference>
<keyword evidence="3" id="KW-0378">Hydrolase</keyword>
<dbReference type="InterPro" id="IPR009000">
    <property type="entry name" value="Transl_B-barrel_sf"/>
</dbReference>
<evidence type="ECO:0000256" key="1">
    <source>
        <dbReference type="ARBA" id="ARBA00022517"/>
    </source>
</evidence>
<accession>A0A7S3XCZ1</accession>
<dbReference type="InterPro" id="IPR014721">
    <property type="entry name" value="Ribsml_uS5_D2-typ_fold_subgr"/>
</dbReference>
<dbReference type="InterPro" id="IPR027417">
    <property type="entry name" value="P-loop_NTPase"/>
</dbReference>
<dbReference type="SUPFAM" id="SSF54211">
    <property type="entry name" value="Ribosomal protein S5 domain 2-like"/>
    <property type="match status" value="1"/>
</dbReference>
<dbReference type="GO" id="GO:0003924">
    <property type="term" value="F:GTPase activity"/>
    <property type="evidence" value="ECO:0007669"/>
    <property type="project" value="InterPro"/>
</dbReference>
<evidence type="ECO:0000256" key="5">
    <source>
        <dbReference type="ARBA" id="ARBA00081809"/>
    </source>
</evidence>
<keyword evidence="2" id="KW-0547">Nucleotide-binding</keyword>
<dbReference type="FunFam" id="3.30.70.240:FF:000006">
    <property type="entry name" value="Elongation factor like GTPase 1"/>
    <property type="match status" value="1"/>
</dbReference>
<dbReference type="Pfam" id="PF00679">
    <property type="entry name" value="EFG_C"/>
    <property type="match status" value="1"/>
</dbReference>
<dbReference type="SMART" id="SM00838">
    <property type="entry name" value="EFG_C"/>
    <property type="match status" value="1"/>
</dbReference>
<dbReference type="GO" id="GO:0005829">
    <property type="term" value="C:cytosol"/>
    <property type="evidence" value="ECO:0007669"/>
    <property type="project" value="TreeGrafter"/>
</dbReference>
<dbReference type="PROSITE" id="PS51722">
    <property type="entry name" value="G_TR_2"/>
    <property type="match status" value="1"/>
</dbReference>
<sequence>MAGKLRYLDSRDDEQQRGITMKSTAIALLHAPRECEGEGSDERVLVNLVDSPGHVDFCCEVSTAARISDGAVVLVDVCEGVCIQTHAVLRQAWEEGLKCCLVINKIDRLVEEIKLTPMEAYERIQRVISQVNNIVSGFDSERHFSEAEAILAHAEASGTSREAQESTQADSEELAFLPQAGNVAFASAMDGWAFRTRDFAKTYAKKIGCSEKQLNKAMWGDYFYSTKSQKITKKKPSTTGARPMFVQFALEPLWQAYSTAMQVEGITSKNPIVEATQCTALLQKMAGSLHLQISDKDLKQGSMRQSLQVFLRAWLPLAPAVMDMVVEHLPSPVEAALLRVDKIYPSFPLNANEDPVLAKKREIRNAIASCSGDSDSEVVVYVSKMVAVPTSSLPQKEGESLWPDDASTGESFIAFGRVFCGLLREGQTLYHLPTGGDKERNRGSAEVTAKALFLMMGRGLERLDSVPAGHVVAIAGLGDTILKSATLSTSLHCEPFLQMKFQTSPILKVAVEPMKAAELPILLRGLRLLNMSDPFVEISVEESGEHVIGTAGEVHLERCLKDLRDSFARVELAISPPLIMFRESVMGRAEGVQLQHTSKAMADDWVEQKTPNGLCTIKARALPLPSSLAQILEENASTLRDVFINETNFVDGLDVLRSKMSSVLEQEKHARQLIQRAWCLGPQWMGPNILLATSGHTGLGRPTVARMLGFAPSDSQEVPSPMESSSEAPPDGKFEAMLESGVTAGFQAIAAAGPLCEEPLWGVAFEVAVEMREGEGGTEPDLGEEQYGPFSGQVLAASRLACSKAMMAAGPRLVEAMFLCEVATSSEALGGVYAVLGRRRAKVIREEMREGSDFFTIHAYLPVADSVGLATELRRKTSGAASAQLLLSHWERLPVDPFFKPQTEEEREEFGEAGEGIGAPNIAKKMINGVRRRKGLPVEEKVVESATKQRTLARKV</sequence>
<dbReference type="Gene3D" id="3.30.230.10">
    <property type="match status" value="1"/>
</dbReference>
<dbReference type="EMBL" id="HBIS01004192">
    <property type="protein sequence ID" value="CAE0609986.1"/>
    <property type="molecule type" value="Transcribed_RNA"/>
</dbReference>
<dbReference type="CDD" id="cd04096">
    <property type="entry name" value="eEF2_snRNP_like_C"/>
    <property type="match status" value="1"/>
</dbReference>
<dbReference type="FunFam" id="3.30.70.870:FF:000002">
    <property type="entry name" value="Translation elongation factor 2"/>
    <property type="match status" value="1"/>
</dbReference>
<proteinExistence type="predicted"/>
<dbReference type="InterPro" id="IPR000640">
    <property type="entry name" value="EFG_V-like"/>
</dbReference>
<dbReference type="CDD" id="cd16261">
    <property type="entry name" value="EF2_snRNP_III"/>
    <property type="match status" value="1"/>
</dbReference>
<evidence type="ECO:0000313" key="7">
    <source>
        <dbReference type="EMBL" id="CAE0609986.1"/>
    </source>
</evidence>
<dbReference type="CDD" id="cd01681">
    <property type="entry name" value="aeEF2_snRNP_like_IV"/>
    <property type="match status" value="1"/>
</dbReference>
<keyword evidence="1" id="KW-0690">Ribosome biogenesis</keyword>
<dbReference type="GO" id="GO:1990904">
    <property type="term" value="C:ribonucleoprotein complex"/>
    <property type="evidence" value="ECO:0007669"/>
    <property type="project" value="TreeGrafter"/>
</dbReference>
<keyword evidence="4" id="KW-0342">GTP-binding</keyword>
<dbReference type="AlphaFoldDB" id="A0A7S3XCZ1"/>
<evidence type="ECO:0000256" key="3">
    <source>
        <dbReference type="ARBA" id="ARBA00022801"/>
    </source>
</evidence>
<dbReference type="SUPFAM" id="SSF52540">
    <property type="entry name" value="P-loop containing nucleoside triphosphate hydrolases"/>
    <property type="match status" value="1"/>
</dbReference>
<dbReference type="InterPro" id="IPR020568">
    <property type="entry name" value="Ribosomal_Su5_D2-typ_SF"/>
</dbReference>
<dbReference type="GO" id="GO:0005525">
    <property type="term" value="F:GTP binding"/>
    <property type="evidence" value="ECO:0007669"/>
    <property type="project" value="UniProtKB-KW"/>
</dbReference>
<dbReference type="CDD" id="cd16268">
    <property type="entry name" value="EF2_II"/>
    <property type="match status" value="1"/>
</dbReference>
<protein>
    <recommendedName>
        <fullName evidence="5">Elongation factor-like 1</fullName>
    </recommendedName>
</protein>
<dbReference type="Gene3D" id="3.30.70.870">
    <property type="entry name" value="Elongation Factor G (Translational Gtpase), domain 3"/>
    <property type="match status" value="1"/>
</dbReference>
<name>A0A7S3XCZ1_9CHLO</name>
<dbReference type="GO" id="GO:0042256">
    <property type="term" value="P:cytosolic ribosome assembly"/>
    <property type="evidence" value="ECO:0007669"/>
    <property type="project" value="TreeGrafter"/>
</dbReference>
<evidence type="ECO:0000256" key="4">
    <source>
        <dbReference type="ARBA" id="ARBA00023134"/>
    </source>
</evidence>
<dbReference type="SUPFAM" id="SSF54980">
    <property type="entry name" value="EF-G C-terminal domain-like"/>
    <property type="match status" value="2"/>
</dbReference>
<dbReference type="SUPFAM" id="SSF50447">
    <property type="entry name" value="Translation proteins"/>
    <property type="match status" value="1"/>
</dbReference>
<dbReference type="Pfam" id="PF00009">
    <property type="entry name" value="GTP_EFTU"/>
    <property type="match status" value="1"/>
</dbReference>